<dbReference type="Gene3D" id="1.10.260.40">
    <property type="entry name" value="lambda repressor-like DNA-binding domains"/>
    <property type="match status" value="1"/>
</dbReference>
<dbReference type="AlphaFoldDB" id="A0A1I3ASE6"/>
<organism evidence="2 3">
    <name type="scientific">Planctomicrobium piriforme</name>
    <dbReference type="NCBI Taxonomy" id="1576369"/>
    <lineage>
        <taxon>Bacteria</taxon>
        <taxon>Pseudomonadati</taxon>
        <taxon>Planctomycetota</taxon>
        <taxon>Planctomycetia</taxon>
        <taxon>Planctomycetales</taxon>
        <taxon>Planctomycetaceae</taxon>
        <taxon>Planctomicrobium</taxon>
    </lineage>
</organism>
<dbReference type="OrthoDB" id="282415at2"/>
<dbReference type="InterPro" id="IPR010982">
    <property type="entry name" value="Lambda_DNA-bd_dom_sf"/>
</dbReference>
<evidence type="ECO:0000313" key="3">
    <source>
        <dbReference type="Proteomes" id="UP000199518"/>
    </source>
</evidence>
<dbReference type="Pfam" id="PF13560">
    <property type="entry name" value="HTH_31"/>
    <property type="match status" value="1"/>
</dbReference>
<dbReference type="GO" id="GO:0003677">
    <property type="term" value="F:DNA binding"/>
    <property type="evidence" value="ECO:0007669"/>
    <property type="project" value="InterPro"/>
</dbReference>
<proteinExistence type="predicted"/>
<dbReference type="SMART" id="SM00530">
    <property type="entry name" value="HTH_XRE"/>
    <property type="match status" value="1"/>
</dbReference>
<dbReference type="SUPFAM" id="SSF47413">
    <property type="entry name" value="lambda repressor-like DNA-binding domains"/>
    <property type="match status" value="1"/>
</dbReference>
<keyword evidence="3" id="KW-1185">Reference proteome</keyword>
<evidence type="ECO:0000313" key="2">
    <source>
        <dbReference type="EMBL" id="SFH52995.1"/>
    </source>
</evidence>
<protein>
    <submittedName>
        <fullName evidence="2">HTH-type transcriptional regulator / antitoxin HigA</fullName>
    </submittedName>
</protein>
<gene>
    <name evidence="2" type="ORF">SAMN05421753_10135</name>
</gene>
<dbReference type="Proteomes" id="UP000199518">
    <property type="component" value="Unassembled WGS sequence"/>
</dbReference>
<dbReference type="CDD" id="cd00093">
    <property type="entry name" value="HTH_XRE"/>
    <property type="match status" value="1"/>
</dbReference>
<feature type="domain" description="HTH cro/C1-type" evidence="1">
    <location>
        <begin position="85"/>
        <end position="139"/>
    </location>
</feature>
<evidence type="ECO:0000259" key="1">
    <source>
        <dbReference type="PROSITE" id="PS50943"/>
    </source>
</evidence>
<accession>A0A1I3ASE6</accession>
<dbReference type="STRING" id="1576369.SAMN05421753_10135"/>
<dbReference type="EMBL" id="FOQD01000001">
    <property type="protein sequence ID" value="SFH52995.1"/>
    <property type="molecule type" value="Genomic_DNA"/>
</dbReference>
<name>A0A1I3ASE6_9PLAN</name>
<dbReference type="InterPro" id="IPR001387">
    <property type="entry name" value="Cro/C1-type_HTH"/>
</dbReference>
<dbReference type="PROSITE" id="PS50943">
    <property type="entry name" value="HTH_CROC1"/>
    <property type="match status" value="1"/>
</dbReference>
<sequence length="143" mass="15942">MSAKTKFGLKAKDRDSYLELIQLFPLASIKSEAHLAEAQRVIDELSARENLDDGEGMYLDALSDLIEVYEDLHHKIESASDADLLRHLMDSKGVTQADVHRGTGLPKSTISEVLAGKKPFSRKMIRELAQFFNVDVSILTVNL</sequence>
<dbReference type="RefSeq" id="WP_092046681.1">
    <property type="nucleotide sequence ID" value="NZ_FOQD01000001.1"/>
</dbReference>
<reference evidence="3" key="1">
    <citation type="submission" date="2016-10" db="EMBL/GenBank/DDBJ databases">
        <authorList>
            <person name="Varghese N."/>
            <person name="Submissions S."/>
        </authorList>
    </citation>
    <scope>NUCLEOTIDE SEQUENCE [LARGE SCALE GENOMIC DNA]</scope>
    <source>
        <strain evidence="3">DSM 26348</strain>
    </source>
</reference>